<feature type="region of interest" description="Disordered" evidence="1">
    <location>
        <begin position="1"/>
        <end position="40"/>
    </location>
</feature>
<reference evidence="2" key="1">
    <citation type="journal article" date="2022" name="bioRxiv">
        <title>Sequencing and chromosome-scale assembly of the giantPleurodeles waltlgenome.</title>
        <authorList>
            <person name="Brown T."/>
            <person name="Elewa A."/>
            <person name="Iarovenko S."/>
            <person name="Subramanian E."/>
            <person name="Araus A.J."/>
            <person name="Petzold A."/>
            <person name="Susuki M."/>
            <person name="Suzuki K.-i.T."/>
            <person name="Hayashi T."/>
            <person name="Toyoda A."/>
            <person name="Oliveira C."/>
            <person name="Osipova E."/>
            <person name="Leigh N.D."/>
            <person name="Simon A."/>
            <person name="Yun M.H."/>
        </authorList>
    </citation>
    <scope>NUCLEOTIDE SEQUENCE</scope>
    <source>
        <strain evidence="2">20211129_DDA</strain>
        <tissue evidence="2">Liver</tissue>
    </source>
</reference>
<name>A0AAV7W760_PLEWA</name>
<comment type="caution">
    <text evidence="2">The sequence shown here is derived from an EMBL/GenBank/DDBJ whole genome shotgun (WGS) entry which is preliminary data.</text>
</comment>
<sequence length="91" mass="9388">MPPPPPGPLLQISIGPPDRASPHCRDTAPLGRHHTLGAPPASCRARALNAKEPAALRTSTSQAPAKSSRARAPGCRSLQAGSHLTAGTRLF</sequence>
<feature type="region of interest" description="Disordered" evidence="1">
    <location>
        <begin position="52"/>
        <end position="91"/>
    </location>
</feature>
<dbReference type="Proteomes" id="UP001066276">
    <property type="component" value="Chromosome 1_2"/>
</dbReference>
<gene>
    <name evidence="2" type="ORF">NDU88_005196</name>
</gene>
<evidence type="ECO:0000313" key="2">
    <source>
        <dbReference type="EMBL" id="KAJ1209824.1"/>
    </source>
</evidence>
<evidence type="ECO:0000313" key="3">
    <source>
        <dbReference type="Proteomes" id="UP001066276"/>
    </source>
</evidence>
<keyword evidence="3" id="KW-1185">Reference proteome</keyword>
<dbReference type="EMBL" id="JANPWB010000002">
    <property type="protein sequence ID" value="KAJ1209824.1"/>
    <property type="molecule type" value="Genomic_DNA"/>
</dbReference>
<accession>A0AAV7W760</accession>
<organism evidence="2 3">
    <name type="scientific">Pleurodeles waltl</name>
    <name type="common">Iberian ribbed newt</name>
    <dbReference type="NCBI Taxonomy" id="8319"/>
    <lineage>
        <taxon>Eukaryota</taxon>
        <taxon>Metazoa</taxon>
        <taxon>Chordata</taxon>
        <taxon>Craniata</taxon>
        <taxon>Vertebrata</taxon>
        <taxon>Euteleostomi</taxon>
        <taxon>Amphibia</taxon>
        <taxon>Batrachia</taxon>
        <taxon>Caudata</taxon>
        <taxon>Salamandroidea</taxon>
        <taxon>Salamandridae</taxon>
        <taxon>Pleurodelinae</taxon>
        <taxon>Pleurodeles</taxon>
    </lineage>
</organism>
<dbReference type="AlphaFoldDB" id="A0AAV7W760"/>
<proteinExistence type="predicted"/>
<evidence type="ECO:0000256" key="1">
    <source>
        <dbReference type="SAM" id="MobiDB-lite"/>
    </source>
</evidence>
<protein>
    <submittedName>
        <fullName evidence="2">Uncharacterized protein</fullName>
    </submittedName>
</protein>